<dbReference type="Gene3D" id="3.30.200.20">
    <property type="entry name" value="Phosphorylase Kinase, domain 1"/>
    <property type="match status" value="1"/>
</dbReference>
<evidence type="ECO:0000256" key="4">
    <source>
        <dbReference type="ARBA" id="ARBA00022840"/>
    </source>
</evidence>
<dbReference type="FunFam" id="3.30.200.20:FF:000180">
    <property type="entry name" value="serine/threonine-protein kinase STY46-like"/>
    <property type="match status" value="1"/>
</dbReference>
<reference evidence="8" key="1">
    <citation type="submission" date="2018-11" db="EMBL/GenBank/DDBJ databases">
        <authorList>
            <person name="Alioto T."/>
            <person name="Alioto T."/>
        </authorList>
    </citation>
    <scope>NUCLEOTIDE SEQUENCE</scope>
</reference>
<feature type="region of interest" description="Disordered" evidence="6">
    <location>
        <begin position="489"/>
        <end position="511"/>
    </location>
</feature>
<keyword evidence="4 5" id="KW-0067">ATP-binding</keyword>
<keyword evidence="9" id="KW-1185">Reference proteome</keyword>
<dbReference type="GO" id="GO:0005524">
    <property type="term" value="F:ATP binding"/>
    <property type="evidence" value="ECO:0007669"/>
    <property type="project" value="UniProtKB-UniRule"/>
</dbReference>
<dbReference type="Pfam" id="PF00069">
    <property type="entry name" value="Pkinase"/>
    <property type="match status" value="1"/>
</dbReference>
<dbReference type="InterPro" id="IPR017441">
    <property type="entry name" value="Protein_kinase_ATP_BS"/>
</dbReference>
<dbReference type="PROSITE" id="PS00108">
    <property type="entry name" value="PROTEIN_KINASE_ST"/>
    <property type="match status" value="1"/>
</dbReference>
<feature type="binding site" evidence="5">
    <location>
        <position position="364"/>
    </location>
    <ligand>
        <name>ATP</name>
        <dbReference type="ChEBI" id="CHEBI:30616"/>
    </ligand>
</feature>
<dbReference type="Proteomes" id="UP000596742">
    <property type="component" value="Unassembled WGS sequence"/>
</dbReference>
<keyword evidence="1" id="KW-0808">Transferase</keyword>
<evidence type="ECO:0000256" key="2">
    <source>
        <dbReference type="ARBA" id="ARBA00022741"/>
    </source>
</evidence>
<accession>A0A8B6F3C1</accession>
<evidence type="ECO:0000256" key="5">
    <source>
        <dbReference type="PROSITE-ProRule" id="PRU10141"/>
    </source>
</evidence>
<sequence length="612" mass="67545">MPRGGKSGGSGRSGGGGGGRSGAGSSSSNSAATRTYVDNSYNRSAGRVGMDVGTAVISRGASSSSSSSLSSSSSSSCPKTYVDNTYNRSVGRVGMEHGTAIVSKDSRSSSSSSDVKTYVDNAYNRYHDRVGKSHGTAVVEKHATSASSVDAQQSKCYKDNALNRKLERVGLPKGTAVATKLATSTSSVDAPEQKCYKDNAFNRKHGRVGLVIGSRVISKKAPDSVTEKRYRDNALNRKHKRVGELLGSKPIRKSKQTLALADLLKKVRDDPDEDHSFGSELDDEDECNICDRLYCIIGRENEVSNWQKEMQTTDQPCTSEELMTKYKGTKIVYKELILGEQIGTGSFGLVYFAKWNGTVVAVKKLRAELVSDRRRNEFEAEIMRSCDLSHPNVIRIIGACVFKPNLCIVMEYMHMSLFEALHVEKSKIEFTDPEKMKIIKQSCAGLQYLHEQSIAHCDMKTQNVLIDYSPKTIFIKLTDFGLSMMKNETDTSMSDSRTNASNRGTPRFASPENLRGESLNFESLKMSDMYSLSLICFEVVFDEEVFYNMSLTQMMKQVGEQGVTPDIPTTVLIDDNLLNLITSCWNRDATLRPSAQKFTEKLSSIAYIYNEL</sequence>
<dbReference type="SMART" id="SM00220">
    <property type="entry name" value="S_TKc"/>
    <property type="match status" value="1"/>
</dbReference>
<protein>
    <recommendedName>
        <fullName evidence="7">Protein kinase domain-containing protein</fullName>
    </recommendedName>
</protein>
<feature type="compositionally biased region" description="Polar residues" evidence="6">
    <location>
        <begin position="490"/>
        <end position="504"/>
    </location>
</feature>
<feature type="region of interest" description="Disordered" evidence="6">
    <location>
        <begin position="1"/>
        <end position="48"/>
    </location>
</feature>
<keyword evidence="2 5" id="KW-0547">Nucleotide-binding</keyword>
<evidence type="ECO:0000313" key="9">
    <source>
        <dbReference type="Proteomes" id="UP000596742"/>
    </source>
</evidence>
<dbReference type="InterPro" id="IPR051681">
    <property type="entry name" value="Ser/Thr_Kinases-Pseudokinases"/>
</dbReference>
<dbReference type="PANTHER" id="PTHR44329">
    <property type="entry name" value="SERINE/THREONINE-PROTEIN KINASE TNNI3K-RELATED"/>
    <property type="match status" value="1"/>
</dbReference>
<feature type="compositionally biased region" description="Gly residues" evidence="6">
    <location>
        <begin position="1"/>
        <end position="22"/>
    </location>
</feature>
<feature type="domain" description="Protein kinase" evidence="7">
    <location>
        <begin position="336"/>
        <end position="608"/>
    </location>
</feature>
<evidence type="ECO:0000313" key="8">
    <source>
        <dbReference type="EMBL" id="VDI43922.1"/>
    </source>
</evidence>
<dbReference type="EMBL" id="UYJE01006202">
    <property type="protein sequence ID" value="VDI43922.1"/>
    <property type="molecule type" value="Genomic_DNA"/>
</dbReference>
<gene>
    <name evidence="8" type="ORF">MGAL_10B015615</name>
</gene>
<dbReference type="PROSITE" id="PS00107">
    <property type="entry name" value="PROTEIN_KINASE_ATP"/>
    <property type="match status" value="1"/>
</dbReference>
<comment type="caution">
    <text evidence="8">The sequence shown here is derived from an EMBL/GenBank/DDBJ whole genome shotgun (WGS) entry which is preliminary data.</text>
</comment>
<feature type="region of interest" description="Disordered" evidence="6">
    <location>
        <begin position="60"/>
        <end position="81"/>
    </location>
</feature>
<dbReference type="SUPFAM" id="SSF56112">
    <property type="entry name" value="Protein kinase-like (PK-like)"/>
    <property type="match status" value="1"/>
</dbReference>
<dbReference type="InterPro" id="IPR011009">
    <property type="entry name" value="Kinase-like_dom_sf"/>
</dbReference>
<dbReference type="AlphaFoldDB" id="A0A8B6F3C1"/>
<evidence type="ECO:0000256" key="3">
    <source>
        <dbReference type="ARBA" id="ARBA00022777"/>
    </source>
</evidence>
<organism evidence="8 9">
    <name type="scientific">Mytilus galloprovincialis</name>
    <name type="common">Mediterranean mussel</name>
    <dbReference type="NCBI Taxonomy" id="29158"/>
    <lineage>
        <taxon>Eukaryota</taxon>
        <taxon>Metazoa</taxon>
        <taxon>Spiralia</taxon>
        <taxon>Lophotrochozoa</taxon>
        <taxon>Mollusca</taxon>
        <taxon>Bivalvia</taxon>
        <taxon>Autobranchia</taxon>
        <taxon>Pteriomorphia</taxon>
        <taxon>Mytilida</taxon>
        <taxon>Mytiloidea</taxon>
        <taxon>Mytilidae</taxon>
        <taxon>Mytilinae</taxon>
        <taxon>Mytilus</taxon>
    </lineage>
</organism>
<dbReference type="OrthoDB" id="4062651at2759"/>
<evidence type="ECO:0000259" key="7">
    <source>
        <dbReference type="PROSITE" id="PS50011"/>
    </source>
</evidence>
<dbReference type="InterPro" id="IPR000719">
    <property type="entry name" value="Prot_kinase_dom"/>
</dbReference>
<proteinExistence type="predicted"/>
<evidence type="ECO:0000256" key="6">
    <source>
        <dbReference type="SAM" id="MobiDB-lite"/>
    </source>
</evidence>
<dbReference type="PANTHER" id="PTHR44329:SF298">
    <property type="entry name" value="MIXED LINEAGE KINASE DOMAIN-LIKE PROTEIN"/>
    <property type="match status" value="1"/>
</dbReference>
<keyword evidence="3" id="KW-0418">Kinase</keyword>
<name>A0A8B6F3C1_MYTGA</name>
<dbReference type="PROSITE" id="PS50011">
    <property type="entry name" value="PROTEIN_KINASE_DOM"/>
    <property type="match status" value="1"/>
</dbReference>
<dbReference type="GO" id="GO:0004674">
    <property type="term" value="F:protein serine/threonine kinase activity"/>
    <property type="evidence" value="ECO:0007669"/>
    <property type="project" value="TreeGrafter"/>
</dbReference>
<dbReference type="InterPro" id="IPR008271">
    <property type="entry name" value="Ser/Thr_kinase_AS"/>
</dbReference>
<feature type="compositionally biased region" description="Low complexity" evidence="6">
    <location>
        <begin position="23"/>
        <end position="32"/>
    </location>
</feature>
<feature type="compositionally biased region" description="Low complexity" evidence="6">
    <location>
        <begin position="62"/>
        <end position="76"/>
    </location>
</feature>
<dbReference type="Gene3D" id="1.10.510.10">
    <property type="entry name" value="Transferase(Phosphotransferase) domain 1"/>
    <property type="match status" value="1"/>
</dbReference>
<evidence type="ECO:0000256" key="1">
    <source>
        <dbReference type="ARBA" id="ARBA00022679"/>
    </source>
</evidence>